<evidence type="ECO:0000313" key="1">
    <source>
        <dbReference type="EMBL" id="KAL2050310.1"/>
    </source>
</evidence>
<proteinExistence type="predicted"/>
<sequence>MDVSKLPTEVLAQIVEYIQRTRHKDSRYEPDTPAVVQSMDRDVREDIASLRLVNKALHRLATPILFRYFNACFPTHDLITPDDWAARLLGISQSQVIEEVQRLNIGFGNSISYRGLERCLFEAAFVLPALVHACKKLTALRIHGSSSSKSDVEIMDQEVNQNLFMKTVEHVLRRITPNAGSYTLQTLEMTLPLTHEFTKLADISTRRSPKPYRQPLLCFMKDLKHLHIAVSDNSGSGGRRYYSSVETKRHRKHPNTSYAASFFNIAMLPDRLHSLSISATHILDMDMLDIRNLRNLRELQLNSVKISQEILADISSRNLSTLKSVELHLVELKSGTWESMLLEFCVLPHLERFWISSCGYARDGTSQDLAPGLWPPMDDPEDIETVNYRDMFALGSLQRHVNQVRTLAGCEPFTEYHYRFAELPCLETLDLE</sequence>
<organism evidence="1 2">
    <name type="scientific">Lepraria finkii</name>
    <dbReference type="NCBI Taxonomy" id="1340010"/>
    <lineage>
        <taxon>Eukaryota</taxon>
        <taxon>Fungi</taxon>
        <taxon>Dikarya</taxon>
        <taxon>Ascomycota</taxon>
        <taxon>Pezizomycotina</taxon>
        <taxon>Lecanoromycetes</taxon>
        <taxon>OSLEUM clade</taxon>
        <taxon>Lecanoromycetidae</taxon>
        <taxon>Lecanorales</taxon>
        <taxon>Lecanorineae</taxon>
        <taxon>Stereocaulaceae</taxon>
        <taxon>Lepraria</taxon>
    </lineage>
</organism>
<evidence type="ECO:0000313" key="2">
    <source>
        <dbReference type="Proteomes" id="UP001590951"/>
    </source>
</evidence>
<dbReference type="SUPFAM" id="SSF52047">
    <property type="entry name" value="RNI-like"/>
    <property type="match status" value="1"/>
</dbReference>
<dbReference type="InterPro" id="IPR032675">
    <property type="entry name" value="LRR_dom_sf"/>
</dbReference>
<gene>
    <name evidence="1" type="ORF">ABVK25_009418</name>
</gene>
<protein>
    <recommendedName>
        <fullName evidence="3">F-box domain-containing protein</fullName>
    </recommendedName>
</protein>
<name>A0ABR4AYC8_9LECA</name>
<accession>A0ABR4AYC8</accession>
<reference evidence="1 2" key="1">
    <citation type="submission" date="2024-09" db="EMBL/GenBank/DDBJ databases">
        <title>Rethinking Asexuality: The Enigmatic Case of Functional Sexual Genes in Lepraria (Stereocaulaceae).</title>
        <authorList>
            <person name="Doellman M."/>
            <person name="Sun Y."/>
            <person name="Barcenas-Pena A."/>
            <person name="Lumbsch H.T."/>
            <person name="Grewe F."/>
        </authorList>
    </citation>
    <scope>NUCLEOTIDE SEQUENCE [LARGE SCALE GENOMIC DNA]</scope>
    <source>
        <strain evidence="1 2">Grewe 0041</strain>
    </source>
</reference>
<dbReference type="Gene3D" id="3.80.10.10">
    <property type="entry name" value="Ribonuclease Inhibitor"/>
    <property type="match status" value="1"/>
</dbReference>
<comment type="caution">
    <text evidence="1">The sequence shown here is derived from an EMBL/GenBank/DDBJ whole genome shotgun (WGS) entry which is preliminary data.</text>
</comment>
<evidence type="ECO:0008006" key="3">
    <source>
        <dbReference type="Google" id="ProtNLM"/>
    </source>
</evidence>
<dbReference type="Proteomes" id="UP001590951">
    <property type="component" value="Unassembled WGS sequence"/>
</dbReference>
<dbReference type="EMBL" id="JBHFEH010000049">
    <property type="protein sequence ID" value="KAL2050310.1"/>
    <property type="molecule type" value="Genomic_DNA"/>
</dbReference>
<keyword evidence="2" id="KW-1185">Reference proteome</keyword>